<evidence type="ECO:0000313" key="5">
    <source>
        <dbReference type="Proteomes" id="UP001575105"/>
    </source>
</evidence>
<dbReference type="Pfam" id="PF20382">
    <property type="entry name" value="DUF6677"/>
    <property type="match status" value="1"/>
</dbReference>
<keyword evidence="2" id="KW-1133">Transmembrane helix</keyword>
<dbReference type="EMBL" id="JBGUBD010000008">
    <property type="protein sequence ID" value="MFA9479378.1"/>
    <property type="molecule type" value="Genomic_DNA"/>
</dbReference>
<comment type="caution">
    <text evidence="4">The sequence shown here is derived from an EMBL/GenBank/DDBJ whole genome shotgun (WGS) entry which is preliminary data.</text>
</comment>
<feature type="transmembrane region" description="Helical" evidence="2">
    <location>
        <begin position="106"/>
        <end position="125"/>
    </location>
</feature>
<dbReference type="RefSeq" id="WP_425346298.1">
    <property type="nucleotide sequence ID" value="NZ_JBGUBD010000008.1"/>
</dbReference>
<keyword evidence="2" id="KW-0472">Membrane</keyword>
<name>A0ABV4UAQ7_9BACT</name>
<keyword evidence="5" id="KW-1185">Reference proteome</keyword>
<evidence type="ECO:0000256" key="1">
    <source>
        <dbReference type="SAM" id="MobiDB-lite"/>
    </source>
</evidence>
<feature type="region of interest" description="Disordered" evidence="1">
    <location>
        <begin position="131"/>
        <end position="150"/>
    </location>
</feature>
<proteinExistence type="predicted"/>
<dbReference type="Proteomes" id="UP001575105">
    <property type="component" value="Unassembled WGS sequence"/>
</dbReference>
<evidence type="ECO:0000259" key="3">
    <source>
        <dbReference type="Pfam" id="PF20382"/>
    </source>
</evidence>
<sequence>MPDNRTDQLADRWNFTAAVAAWVFPGLGHLLLGQRDRALVLAVTIISLWIVGLLVGGVSVIDRAMHPAWFLGQMLIAPSLVVDLLTSHYSPPTYSPSFGRANEQGVLFTAMAGLLNLLAIIDVLYRDPHDPRHADANPTHDGDAREGGSA</sequence>
<evidence type="ECO:0000256" key="2">
    <source>
        <dbReference type="SAM" id="Phobius"/>
    </source>
</evidence>
<accession>A0ABV4UAQ7</accession>
<feature type="transmembrane region" description="Helical" evidence="2">
    <location>
        <begin position="38"/>
        <end position="61"/>
    </location>
</feature>
<feature type="domain" description="DUF6677" evidence="3">
    <location>
        <begin position="17"/>
        <end position="124"/>
    </location>
</feature>
<gene>
    <name evidence="4" type="ORF">ACERK3_13895</name>
</gene>
<evidence type="ECO:0000313" key="4">
    <source>
        <dbReference type="EMBL" id="MFA9479378.1"/>
    </source>
</evidence>
<dbReference type="InterPro" id="IPR046499">
    <property type="entry name" value="DUF6677"/>
</dbReference>
<feature type="transmembrane region" description="Helical" evidence="2">
    <location>
        <begin position="12"/>
        <end position="32"/>
    </location>
</feature>
<keyword evidence="2" id="KW-0812">Transmembrane</keyword>
<reference evidence="4 5" key="1">
    <citation type="submission" date="2024-08" db="EMBL/GenBank/DDBJ databases">
        <title>Whole-genome sequencing of halo(alkali)philic microorganisms from hypersaline lakes.</title>
        <authorList>
            <person name="Sorokin D.Y."/>
            <person name="Merkel A.Y."/>
            <person name="Messina E."/>
            <person name="Yakimov M."/>
        </authorList>
    </citation>
    <scope>NUCLEOTIDE SEQUENCE [LARGE SCALE GENOMIC DNA]</scope>
    <source>
        <strain evidence="4 5">AB-hyl4</strain>
    </source>
</reference>
<protein>
    <submittedName>
        <fullName evidence="4">DUF6677 family protein</fullName>
    </submittedName>
</protein>
<organism evidence="4 5">
    <name type="scientific">Natronomicrosphaera hydrolytica</name>
    <dbReference type="NCBI Taxonomy" id="3242702"/>
    <lineage>
        <taxon>Bacteria</taxon>
        <taxon>Pseudomonadati</taxon>
        <taxon>Planctomycetota</taxon>
        <taxon>Phycisphaerae</taxon>
        <taxon>Phycisphaerales</taxon>
        <taxon>Phycisphaeraceae</taxon>
        <taxon>Natronomicrosphaera</taxon>
    </lineage>
</organism>